<gene>
    <name evidence="2" type="ORF">SAMN04488045_0913</name>
</gene>
<evidence type="ECO:0000256" key="1">
    <source>
        <dbReference type="SAM" id="SignalP"/>
    </source>
</evidence>
<proteinExistence type="predicted"/>
<feature type="signal peptide" evidence="1">
    <location>
        <begin position="1"/>
        <end position="23"/>
    </location>
</feature>
<evidence type="ECO:0008006" key="4">
    <source>
        <dbReference type="Google" id="ProtNLM"/>
    </source>
</evidence>
<protein>
    <recommendedName>
        <fullName evidence="4">Dihydrodipicolinate reductase</fullName>
    </recommendedName>
</protein>
<dbReference type="RefSeq" id="WP_103909249.1">
    <property type="nucleotide sequence ID" value="NZ_FNUZ01000001.1"/>
</dbReference>
<dbReference type="AlphaFoldDB" id="A0A1H5U8X9"/>
<organism evidence="2 3">
    <name type="scientific">Thalassococcus halodurans</name>
    <dbReference type="NCBI Taxonomy" id="373675"/>
    <lineage>
        <taxon>Bacteria</taxon>
        <taxon>Pseudomonadati</taxon>
        <taxon>Pseudomonadota</taxon>
        <taxon>Alphaproteobacteria</taxon>
        <taxon>Rhodobacterales</taxon>
        <taxon>Roseobacteraceae</taxon>
        <taxon>Thalassococcus</taxon>
    </lineage>
</organism>
<sequence length="120" mass="13171">MTPPKLFQITTLIAAIFGSAAYAERSTVQDKQQFLNLVSGKTLQRPLVSLVVKPSGTITGKGALREVKGQWTWKDGYFCRTLYWGGDDLGYNCQLVTFDGRKLTFTADQGAGQSAAFSLR</sequence>
<dbReference type="OrthoDB" id="7874348at2"/>
<evidence type="ECO:0000313" key="2">
    <source>
        <dbReference type="EMBL" id="SEF71572.1"/>
    </source>
</evidence>
<keyword evidence="1" id="KW-0732">Signal</keyword>
<dbReference type="Proteomes" id="UP000236752">
    <property type="component" value="Unassembled WGS sequence"/>
</dbReference>
<dbReference type="EMBL" id="FNUZ01000001">
    <property type="protein sequence ID" value="SEF71572.1"/>
    <property type="molecule type" value="Genomic_DNA"/>
</dbReference>
<feature type="chain" id="PRO_5009285880" description="Dihydrodipicolinate reductase" evidence="1">
    <location>
        <begin position="24"/>
        <end position="120"/>
    </location>
</feature>
<keyword evidence="3" id="KW-1185">Reference proteome</keyword>
<name>A0A1H5U8X9_9RHOB</name>
<evidence type="ECO:0000313" key="3">
    <source>
        <dbReference type="Proteomes" id="UP000236752"/>
    </source>
</evidence>
<reference evidence="2 3" key="1">
    <citation type="submission" date="2016-10" db="EMBL/GenBank/DDBJ databases">
        <authorList>
            <person name="de Groot N.N."/>
        </authorList>
    </citation>
    <scope>NUCLEOTIDE SEQUENCE [LARGE SCALE GENOMIC DNA]</scope>
    <source>
        <strain evidence="2 3">DSM 26915</strain>
    </source>
</reference>
<accession>A0A1H5U8X9</accession>